<proteinExistence type="predicted"/>
<evidence type="ECO:0000313" key="3">
    <source>
        <dbReference type="Proteomes" id="UP000639274"/>
    </source>
</evidence>
<accession>A0A974XXL4</accession>
<organism evidence="2 3">
    <name type="scientific">Agrilutibacter solisilvae</name>
    <dbReference type="NCBI Taxonomy" id="2763317"/>
    <lineage>
        <taxon>Bacteria</taxon>
        <taxon>Pseudomonadati</taxon>
        <taxon>Pseudomonadota</taxon>
        <taxon>Gammaproteobacteria</taxon>
        <taxon>Lysobacterales</taxon>
        <taxon>Lysobacteraceae</taxon>
        <taxon>Agrilutibacter</taxon>
    </lineage>
</organism>
<dbReference type="KEGG" id="lsf:I8J32_013160"/>
<dbReference type="AlphaFoldDB" id="A0A974XXL4"/>
<name>A0A974XXL4_9GAMM</name>
<dbReference type="EMBL" id="CP071518">
    <property type="protein sequence ID" value="QSX77681.1"/>
    <property type="molecule type" value="Genomic_DNA"/>
</dbReference>
<protein>
    <recommendedName>
        <fullName evidence="4">Right handed beta helix domain-containing protein</fullName>
    </recommendedName>
</protein>
<evidence type="ECO:0000313" key="2">
    <source>
        <dbReference type="EMBL" id="QSX77681.1"/>
    </source>
</evidence>
<dbReference type="Gene3D" id="2.160.20.10">
    <property type="entry name" value="Single-stranded right-handed beta-helix, Pectin lyase-like"/>
    <property type="match status" value="1"/>
</dbReference>
<reference evidence="2 3" key="1">
    <citation type="submission" date="2021-03" db="EMBL/GenBank/DDBJ databases">
        <title>Lysobacter sp. nov. isolated from soil of gangwondo yeongwol, south Korea.</title>
        <authorList>
            <person name="Kim K.R."/>
            <person name="Kim K.H."/>
            <person name="Jeon C.O."/>
        </authorList>
    </citation>
    <scope>NUCLEOTIDE SEQUENCE [LARGE SCALE GENOMIC DNA]</scope>
    <source>
        <strain evidence="2 3">R19</strain>
    </source>
</reference>
<dbReference type="InterPro" id="IPR012334">
    <property type="entry name" value="Pectin_lyas_fold"/>
</dbReference>
<gene>
    <name evidence="2" type="ORF">I8J32_013160</name>
</gene>
<evidence type="ECO:0008006" key="4">
    <source>
        <dbReference type="Google" id="ProtNLM"/>
    </source>
</evidence>
<dbReference type="SUPFAM" id="SSF51126">
    <property type="entry name" value="Pectin lyase-like"/>
    <property type="match status" value="1"/>
</dbReference>
<feature type="region of interest" description="Disordered" evidence="1">
    <location>
        <begin position="436"/>
        <end position="458"/>
    </location>
</feature>
<sequence length="458" mass="48427">MTTYYVRPDGGDASQCDGRTDSAYSGKARGCAWRSPAVALPASGRARIKGGDTLRIASGTYDIGEDGAMQPIPSGPAAAAPTRIIGKAGAKLVGTHGIHRVLNLDGSSNVEIGHLEITDDSDCVHKHAEPRVACTPAMPWARVGLYARRSHNVWLHDLDIHGMAARGINAGGLRDWTLERVRLNRNGTAGWDGNVEDAEPNSGRMIFRDIEIGWNGCGERVATGEPWACWAQQSGGYGDGLGTTRTGGQWVIEDAHVHHNTSDGLDLRYMDGADSTRVTLRRIHAVANAGNQVKVKGNALVEDSVLVGHCSYFRKRFFMKPGDLCRGDGSTLQLVMTGHDTATVRHNTIAGEGAAQIGHSEGDASDHIQVSDNLVIGFPNALRPGNQSAFNAGKSPARRSLSGNQAWDVAQCPDGASCGQNPKLSVMKLDAFNARPLPGSPAAGKVGAPPCGTPAARR</sequence>
<dbReference type="InterPro" id="IPR011050">
    <property type="entry name" value="Pectin_lyase_fold/virulence"/>
</dbReference>
<dbReference type="RefSeq" id="WP_207526608.1">
    <property type="nucleotide sequence ID" value="NZ_CP071518.1"/>
</dbReference>
<dbReference type="Proteomes" id="UP000639274">
    <property type="component" value="Chromosome"/>
</dbReference>
<evidence type="ECO:0000256" key="1">
    <source>
        <dbReference type="SAM" id="MobiDB-lite"/>
    </source>
</evidence>
<keyword evidence="3" id="KW-1185">Reference proteome</keyword>